<dbReference type="InterPro" id="IPR013099">
    <property type="entry name" value="K_chnl_dom"/>
</dbReference>
<protein>
    <recommendedName>
        <fullName evidence="2">Cyclic nucleotide-binding domain-containing protein</fullName>
    </recommendedName>
</protein>
<dbReference type="AlphaFoldDB" id="A0A8S0ZQG2"/>
<dbReference type="PROSITE" id="PS50042">
    <property type="entry name" value="CNMP_BINDING_3"/>
    <property type="match status" value="4"/>
</dbReference>
<gene>
    <name evidence="3" type="ORF">APLA_LOCUS6298</name>
</gene>
<feature type="transmembrane region" description="Helical" evidence="1">
    <location>
        <begin position="259"/>
        <end position="282"/>
    </location>
</feature>
<dbReference type="Gene3D" id="2.60.120.10">
    <property type="entry name" value="Jelly Rolls"/>
    <property type="match status" value="4"/>
</dbReference>
<dbReference type="Gene3D" id="1.10.287.70">
    <property type="match status" value="2"/>
</dbReference>
<evidence type="ECO:0000313" key="4">
    <source>
        <dbReference type="Proteomes" id="UP000494106"/>
    </source>
</evidence>
<dbReference type="Pfam" id="PF07885">
    <property type="entry name" value="Ion_trans_2"/>
    <property type="match status" value="1"/>
</dbReference>
<feature type="domain" description="Cyclic nucleotide-binding" evidence="2">
    <location>
        <begin position="385"/>
        <end position="493"/>
    </location>
</feature>
<feature type="transmembrane region" description="Helical" evidence="1">
    <location>
        <begin position="571"/>
        <end position="589"/>
    </location>
</feature>
<dbReference type="OrthoDB" id="415460at2759"/>
<dbReference type="GO" id="GO:0042391">
    <property type="term" value="P:regulation of membrane potential"/>
    <property type="evidence" value="ECO:0007669"/>
    <property type="project" value="TreeGrafter"/>
</dbReference>
<dbReference type="InterPro" id="IPR000595">
    <property type="entry name" value="cNMP-bd_dom"/>
</dbReference>
<feature type="domain" description="Cyclic nucleotide-binding" evidence="2">
    <location>
        <begin position="1001"/>
        <end position="1105"/>
    </location>
</feature>
<dbReference type="GO" id="GO:0005886">
    <property type="term" value="C:plasma membrane"/>
    <property type="evidence" value="ECO:0007669"/>
    <property type="project" value="TreeGrafter"/>
</dbReference>
<evidence type="ECO:0000256" key="1">
    <source>
        <dbReference type="SAM" id="Phobius"/>
    </source>
</evidence>
<feature type="transmembrane region" description="Helical" evidence="1">
    <location>
        <begin position="897"/>
        <end position="915"/>
    </location>
</feature>
<organism evidence="3 4">
    <name type="scientific">Arctia plantaginis</name>
    <name type="common">Wood tiger moth</name>
    <name type="synonym">Phalaena plantaginis</name>
    <dbReference type="NCBI Taxonomy" id="874455"/>
    <lineage>
        <taxon>Eukaryota</taxon>
        <taxon>Metazoa</taxon>
        <taxon>Ecdysozoa</taxon>
        <taxon>Arthropoda</taxon>
        <taxon>Hexapoda</taxon>
        <taxon>Insecta</taxon>
        <taxon>Pterygota</taxon>
        <taxon>Neoptera</taxon>
        <taxon>Endopterygota</taxon>
        <taxon>Lepidoptera</taxon>
        <taxon>Glossata</taxon>
        <taxon>Ditrysia</taxon>
        <taxon>Noctuoidea</taxon>
        <taxon>Erebidae</taxon>
        <taxon>Arctiinae</taxon>
        <taxon>Arctia</taxon>
    </lineage>
</organism>
<dbReference type="InterPro" id="IPR014710">
    <property type="entry name" value="RmlC-like_jellyroll"/>
</dbReference>
<keyword evidence="4" id="KW-1185">Reference proteome</keyword>
<feature type="domain" description="Cyclic nucleotide-binding" evidence="2">
    <location>
        <begin position="703"/>
        <end position="819"/>
    </location>
</feature>
<evidence type="ECO:0000259" key="2">
    <source>
        <dbReference type="PROSITE" id="PS50042"/>
    </source>
</evidence>
<keyword evidence="1" id="KW-1133">Transmembrane helix</keyword>
<sequence length="1126" mass="129620">MTHQFYLPGDIVYNHNQNKTIMVCITSGVVELLSDEDDESPMISFAKGTCFGEISLVYNIPARCTVKAATYVECQVLEKTKFIKLMITYPDLVEHITKEIKERLSRAKRRKIIQAEQTEFSLNIYASKDRKKSSIKCLKDKLRYLQGKTDIDTLTKDDHLDQNCLDLYILSEHVVKYCVYICLLCYWCGVILYMESCFVSRCSENSWFNKALLWETQNTKFKSTRTDFPIITSIYFATTILLSVGYGDFTPGDFFDMGIVAFLSLYGVLLTGYCVSEFSAVVTHWSRTKTAFLEVIMTIDKFMKENNMHPAIKSRIMAFYELQWQYNSGVELTEDNWLEKTVVPSELRKKVLHQARFKALTSIKFFQVKNKAYIQTLTESKQDYLLDNTLESSNAKITKSRKKIMHATDIILPPGEIVFYGGTVTRELYIIESGCCLVTSQEMREAKKERVIGPGNHLGLLVLLYGVPSISTVITLTHCKLICVSHSAYVSALSLFPDMKEHEGLMTAEELLFIENKAKSQCPDSYLQHYNRINDSKSKTKITNILQDFFNGSWLDGAEILKTQALTPNKVYLLAYYWAASSFGGAGFGDIVPQSVVQMILFNCVNLHGVLFFGYVYARIASLKAMADQVVTKFQENMKHLEMFLNREKVPFSLKKKILEYWKYQWKRTGGWSHQSILGKLHANLNEDAVLHMYEKTLREIPLFEDVEYSFFRAFAKKLRERYCQKGYMVMRANEVISTMYIIYRGKVDIMSGIDEVEACMGPGGIFGNIKGATRYLTMSNVVASRNIDVLCIEGRDFYALLKSYPTVLKKVTESVKTAHKDYVLPTICTVNRISVEPNHLFPTSYETGEEEEDDIEENKYLEGNYFALYVAALWYVMNLLTITGTGDVTAQNCFEAVETIIAIVIIKFCTGLLISEMSAMISAHSSSRIAYDYDINELRDGLRDMNLSLHQMNKMWDYVRELWNRQQGKQMPQLIYKLPFRLRCQVMEAVYGSHIRESVIFSKTDDDFRRMLAMWMRHCVFFPGNYIVQCGDSDQCIYFIHRGQVEVLTVHPNLTESIYDVLEPEDSFGIAQGLFVGVAHHFSFRARTVVDIVYLKLDQWKYLLDYYPKSAKIVRRKVENVYLAI</sequence>
<dbReference type="EMBL" id="CADEBC010000485">
    <property type="protein sequence ID" value="CAB3235786.1"/>
    <property type="molecule type" value="Genomic_DNA"/>
</dbReference>
<feature type="transmembrane region" description="Helical" evidence="1">
    <location>
        <begin position="228"/>
        <end position="247"/>
    </location>
</feature>
<dbReference type="Pfam" id="PF00027">
    <property type="entry name" value="cNMP_binding"/>
    <property type="match status" value="4"/>
</dbReference>
<reference evidence="3 4" key="1">
    <citation type="submission" date="2020-04" db="EMBL/GenBank/DDBJ databases">
        <authorList>
            <person name="Wallbank WR R."/>
            <person name="Pardo Diaz C."/>
            <person name="Kozak K."/>
            <person name="Martin S."/>
            <person name="Jiggins C."/>
            <person name="Moest M."/>
            <person name="Warren A I."/>
            <person name="Byers J.R.P. K."/>
            <person name="Montejo-Kovacevich G."/>
            <person name="Yen C E."/>
        </authorList>
    </citation>
    <scope>NUCLEOTIDE SEQUENCE [LARGE SCALE GENOMIC DNA]</scope>
</reference>
<dbReference type="GO" id="GO:0005249">
    <property type="term" value="F:voltage-gated potassium channel activity"/>
    <property type="evidence" value="ECO:0007669"/>
    <property type="project" value="TreeGrafter"/>
</dbReference>
<dbReference type="Proteomes" id="UP000494106">
    <property type="component" value="Unassembled WGS sequence"/>
</dbReference>
<keyword evidence="1" id="KW-0472">Membrane</keyword>
<dbReference type="PANTHER" id="PTHR10217:SF548">
    <property type="entry name" value="GH12235P"/>
    <property type="match status" value="1"/>
</dbReference>
<comment type="caution">
    <text evidence="3">The sequence shown here is derived from an EMBL/GenBank/DDBJ whole genome shotgun (WGS) entry which is preliminary data.</text>
</comment>
<dbReference type="CDD" id="cd00038">
    <property type="entry name" value="CAP_ED"/>
    <property type="match status" value="4"/>
</dbReference>
<proteinExistence type="predicted"/>
<feature type="domain" description="Cyclic nucleotide-binding" evidence="2">
    <location>
        <begin position="1"/>
        <end position="103"/>
    </location>
</feature>
<feature type="transmembrane region" description="Helical" evidence="1">
    <location>
        <begin position="867"/>
        <end position="885"/>
    </location>
</feature>
<dbReference type="InterPro" id="IPR050818">
    <property type="entry name" value="KCNH_animal-type"/>
</dbReference>
<dbReference type="Gene3D" id="1.10.287.630">
    <property type="entry name" value="Helix hairpin bin"/>
    <property type="match status" value="2"/>
</dbReference>
<keyword evidence="1" id="KW-0812">Transmembrane</keyword>
<dbReference type="PANTHER" id="PTHR10217">
    <property type="entry name" value="VOLTAGE AND LIGAND GATED POTASSIUM CHANNEL"/>
    <property type="match status" value="1"/>
</dbReference>
<dbReference type="SMART" id="SM00100">
    <property type="entry name" value="cNMP"/>
    <property type="match status" value="3"/>
</dbReference>
<evidence type="ECO:0000313" key="3">
    <source>
        <dbReference type="EMBL" id="CAB3235786.1"/>
    </source>
</evidence>
<feature type="transmembrane region" description="Helical" evidence="1">
    <location>
        <begin position="595"/>
        <end position="618"/>
    </location>
</feature>
<name>A0A8S0ZQG2_ARCPL</name>
<accession>A0A8S0ZQG2</accession>
<dbReference type="SUPFAM" id="SSF81324">
    <property type="entry name" value="Voltage-gated potassium channels"/>
    <property type="match status" value="2"/>
</dbReference>
<dbReference type="InterPro" id="IPR018490">
    <property type="entry name" value="cNMP-bd_dom_sf"/>
</dbReference>
<feature type="transmembrane region" description="Helical" evidence="1">
    <location>
        <begin position="174"/>
        <end position="194"/>
    </location>
</feature>
<dbReference type="SUPFAM" id="SSF51206">
    <property type="entry name" value="cAMP-binding domain-like"/>
    <property type="match status" value="4"/>
</dbReference>